<evidence type="ECO:0000259" key="1">
    <source>
        <dbReference type="PROSITE" id="PS50944"/>
    </source>
</evidence>
<evidence type="ECO:0000313" key="4">
    <source>
        <dbReference type="Proteomes" id="UP000219336"/>
    </source>
</evidence>
<dbReference type="PANTHER" id="PTHR33164:SF95">
    <property type="entry name" value="TRANSCRIPTIONAL REGULATOR"/>
    <property type="match status" value="1"/>
</dbReference>
<keyword evidence="4" id="KW-1185">Reference proteome</keyword>
<dbReference type="InterPro" id="IPR039422">
    <property type="entry name" value="MarR/SlyA-like"/>
</dbReference>
<dbReference type="InterPro" id="IPR036388">
    <property type="entry name" value="WH-like_DNA-bd_sf"/>
</dbReference>
<protein>
    <submittedName>
        <fullName evidence="3">Transcriptional regulator SlyA</fullName>
    </submittedName>
</protein>
<dbReference type="SUPFAM" id="SSF46785">
    <property type="entry name" value="Winged helix' DNA-binding domain"/>
    <property type="match status" value="1"/>
</dbReference>
<dbReference type="Pfam" id="PF01047">
    <property type="entry name" value="MarR"/>
    <property type="match status" value="1"/>
</dbReference>
<sequence>MTIETNLEKMERLTSKVWRSYNKEDPLGHLSFNEYDYLKAIQSSAEPIRLTDLAKELEVSKPSATNMVKRLERKGLVKRLSCTEDARSKRVTLTEKSRLPLASEAEIYSVVADKLRIHLNEQEFALLDTLLTKALR</sequence>
<dbReference type="RefSeq" id="WP_167385765.1">
    <property type="nucleotide sequence ID" value="NZ_JBHSII010000001.1"/>
</dbReference>
<dbReference type="Gene3D" id="1.10.10.10">
    <property type="entry name" value="Winged helix-like DNA-binding domain superfamily/Winged helix DNA-binding domain"/>
    <property type="match status" value="1"/>
</dbReference>
<dbReference type="PANTHER" id="PTHR33164">
    <property type="entry name" value="TRANSCRIPTIONAL REGULATOR, MARR FAMILY"/>
    <property type="match status" value="1"/>
</dbReference>
<dbReference type="GO" id="GO:0006950">
    <property type="term" value="P:response to stress"/>
    <property type="evidence" value="ECO:0007669"/>
    <property type="project" value="TreeGrafter"/>
</dbReference>
<dbReference type="InterPro" id="IPR036390">
    <property type="entry name" value="WH_DNA-bd_sf"/>
</dbReference>
<feature type="domain" description="HTH dtxR-type" evidence="1">
    <location>
        <begin position="30"/>
        <end position="94"/>
    </location>
</feature>
<organism evidence="3 4">
    <name type="scientific">Vibrio thalassae</name>
    <dbReference type="NCBI Taxonomy" id="1243014"/>
    <lineage>
        <taxon>Bacteria</taxon>
        <taxon>Pseudomonadati</taxon>
        <taxon>Pseudomonadota</taxon>
        <taxon>Gammaproteobacteria</taxon>
        <taxon>Vibrionales</taxon>
        <taxon>Vibrionaceae</taxon>
        <taxon>Vibrio</taxon>
    </lineage>
</organism>
<dbReference type="InterPro" id="IPR000835">
    <property type="entry name" value="HTH_MarR-typ"/>
</dbReference>
<dbReference type="InterPro" id="IPR022687">
    <property type="entry name" value="HTH_DTXR"/>
</dbReference>
<evidence type="ECO:0000313" key="3">
    <source>
        <dbReference type="EMBL" id="SNX45157.1"/>
    </source>
</evidence>
<dbReference type="PRINTS" id="PR00598">
    <property type="entry name" value="HTHMARR"/>
</dbReference>
<dbReference type="AlphaFoldDB" id="A0A240E8U3"/>
<reference evidence="4" key="1">
    <citation type="submission" date="2016-06" db="EMBL/GenBank/DDBJ databases">
        <authorList>
            <person name="Rodrigo-Torres L."/>
            <person name="Arahal R.D."/>
            <person name="Lucena T."/>
        </authorList>
    </citation>
    <scope>NUCLEOTIDE SEQUENCE [LARGE SCALE GENOMIC DNA]</scope>
    <source>
        <strain evidence="4">CECT8203</strain>
    </source>
</reference>
<dbReference type="PROSITE" id="PS50944">
    <property type="entry name" value="HTH_DTXR"/>
    <property type="match status" value="1"/>
</dbReference>
<dbReference type="GO" id="GO:0003677">
    <property type="term" value="F:DNA binding"/>
    <property type="evidence" value="ECO:0007669"/>
    <property type="project" value="InterPro"/>
</dbReference>
<dbReference type="SMART" id="SM00347">
    <property type="entry name" value="HTH_MARR"/>
    <property type="match status" value="1"/>
</dbReference>
<evidence type="ECO:0000259" key="2">
    <source>
        <dbReference type="PROSITE" id="PS50995"/>
    </source>
</evidence>
<accession>A0A240E8U3</accession>
<name>A0A240E8U3_9VIBR</name>
<dbReference type="EMBL" id="OANU01000002">
    <property type="protein sequence ID" value="SNX45157.1"/>
    <property type="molecule type" value="Genomic_DNA"/>
</dbReference>
<feature type="domain" description="HTH marR-type" evidence="2">
    <location>
        <begin position="1"/>
        <end position="136"/>
    </location>
</feature>
<proteinExistence type="predicted"/>
<dbReference type="GO" id="GO:0003700">
    <property type="term" value="F:DNA-binding transcription factor activity"/>
    <property type="evidence" value="ECO:0007669"/>
    <property type="project" value="InterPro"/>
</dbReference>
<gene>
    <name evidence="3" type="primary">slyA</name>
    <name evidence="3" type="ORF">VTH8203_00150</name>
</gene>
<dbReference type="Proteomes" id="UP000219336">
    <property type="component" value="Unassembled WGS sequence"/>
</dbReference>
<dbReference type="PROSITE" id="PS50995">
    <property type="entry name" value="HTH_MARR_2"/>
    <property type="match status" value="1"/>
</dbReference>